<comment type="caution">
    <text evidence="3">The sequence shown here is derived from an EMBL/GenBank/DDBJ whole genome shotgun (WGS) entry which is preliminary data.</text>
</comment>
<gene>
    <name evidence="3" type="ORF">AU210_000435</name>
</gene>
<evidence type="ECO:0000256" key="1">
    <source>
        <dbReference type="SAM" id="Coils"/>
    </source>
</evidence>
<sequence>MARKNGGNTKKDSGRRIRRQTEGTAIAPRLGQRPGRSPANREINLRLRRSQRLRSARPQLFPAPPHMGEVAAAEGYSAQSQGEQTAASTSSPDTSAQMSSAAHEPSRARKPIPPDWRPPLAIGESLGDNLSRLEEAERSVLQWEAIVENARITQPLADLSGLEQQLHKARQRFSQMEDTDENLIPVDELETTKRQRIQQRIGLLKASLERSECPVGDTNIRSAIRAYQSGRIKCWDKWTLLYAGNVVDFCPSYESFTLDRDERLDRYHSMYGDGWLWYEAPLAPNGNYQPEQLMAATWAQPSGSCSALTDYHSHAWSIHMGFQRVKGFHSRFISRLNDPSPMDTGKVLPYETRMREHGSPGRGTCFVEDDSTAPRVCFHMQLDSGATHPSLHKTDMAYLAIDRKTYPAQTHTTVATANSTTVAALYEIRVDICRHNGESLVGEEPVFPNARRQIGGIVPVMVLVESTADQSEPLAEWYKEALKNGEDVSEEAMAARYKGQDESRLSGMLPFQVCYFSGAPGAPTFWFGEDRRDVLGADRMPGHQRWERHKKAYIVKRPAEFEDLDRPTVIFEHKGNGIRLVDMDSKEDKGTSILSVERQVTLKAGETPQKKTLPGKGSSSKSGSTKRKRRQQSWPGR</sequence>
<evidence type="ECO:0000313" key="3">
    <source>
        <dbReference type="EMBL" id="PCD44986.1"/>
    </source>
</evidence>
<evidence type="ECO:0000313" key="4">
    <source>
        <dbReference type="Proteomes" id="UP000219602"/>
    </source>
</evidence>
<dbReference type="EMBL" id="MABQ02000001">
    <property type="protein sequence ID" value="PCD44986.1"/>
    <property type="molecule type" value="Genomic_DNA"/>
</dbReference>
<evidence type="ECO:0000256" key="2">
    <source>
        <dbReference type="SAM" id="MobiDB-lite"/>
    </source>
</evidence>
<organism evidence="3 4">
    <name type="scientific">Fusarium oxysporum f. sp. radicis-cucumerinum</name>
    <dbReference type="NCBI Taxonomy" id="327505"/>
    <lineage>
        <taxon>Eukaryota</taxon>
        <taxon>Fungi</taxon>
        <taxon>Dikarya</taxon>
        <taxon>Ascomycota</taxon>
        <taxon>Pezizomycotina</taxon>
        <taxon>Sordariomycetes</taxon>
        <taxon>Hypocreomycetidae</taxon>
        <taxon>Hypocreales</taxon>
        <taxon>Nectriaceae</taxon>
        <taxon>Fusarium</taxon>
        <taxon>Fusarium oxysporum species complex</taxon>
    </lineage>
</organism>
<proteinExistence type="predicted"/>
<feature type="coiled-coil region" evidence="1">
    <location>
        <begin position="133"/>
        <end position="179"/>
    </location>
</feature>
<dbReference type="AlphaFoldDB" id="A0A2H3HT41"/>
<feature type="region of interest" description="Disordered" evidence="2">
    <location>
        <begin position="599"/>
        <end position="637"/>
    </location>
</feature>
<dbReference type="STRING" id="327505.A0A2H3HT41"/>
<feature type="region of interest" description="Disordered" evidence="2">
    <location>
        <begin position="1"/>
        <end position="118"/>
    </location>
</feature>
<feature type="compositionally biased region" description="Low complexity" evidence="2">
    <location>
        <begin position="610"/>
        <end position="623"/>
    </location>
</feature>
<keyword evidence="1" id="KW-0175">Coiled coil</keyword>
<reference evidence="3 4" key="1">
    <citation type="journal article" date="2016" name="Environ. Microbiol.">
        <title>Effector profiles distinguish formae speciales of Fusarium oxysporum.</title>
        <authorList>
            <person name="van Dam P."/>
            <person name="Fokkens L."/>
            <person name="Schmidt S.M."/>
            <person name="Linmans J.H."/>
            <person name="Kistler H.C."/>
            <person name="Ma L.J."/>
            <person name="Rep M."/>
        </authorList>
    </citation>
    <scope>NUCLEOTIDE SEQUENCE [LARGE SCALE GENOMIC DNA]</scope>
    <source>
        <strain evidence="3 4">Forc016</strain>
    </source>
</reference>
<feature type="compositionally biased region" description="Basic and acidic residues" evidence="2">
    <location>
        <begin position="9"/>
        <end position="21"/>
    </location>
</feature>
<feature type="compositionally biased region" description="Low complexity" evidence="2">
    <location>
        <begin position="85"/>
        <end position="96"/>
    </location>
</feature>
<name>A0A2H3HT41_FUSOX</name>
<feature type="compositionally biased region" description="Basic residues" evidence="2">
    <location>
        <begin position="46"/>
        <end position="55"/>
    </location>
</feature>
<dbReference type="Proteomes" id="UP000219602">
    <property type="component" value="Chromosome 1"/>
</dbReference>
<accession>A0A2H3HT41</accession>
<protein>
    <submittedName>
        <fullName evidence="3">Uncharacterized protein</fullName>
    </submittedName>
</protein>
<reference evidence="3 4" key="2">
    <citation type="journal article" date="2017" name="Sci. Rep.">
        <title>A mobile pathogenicity chromosome in Fusarium oxysporum for infection of multiple cucurbit species.</title>
        <authorList>
            <person name="van Dam P."/>
            <person name="Fokkens L."/>
            <person name="Ayukawa Y."/>
            <person name="van der Gragt M."/>
            <person name="Ter Horst A."/>
            <person name="Brankovics B."/>
            <person name="Houterman P.M."/>
            <person name="Arie T."/>
            <person name="Rep M."/>
        </authorList>
    </citation>
    <scope>NUCLEOTIDE SEQUENCE [LARGE SCALE GENOMIC DNA]</scope>
    <source>
        <strain evidence="3 4">Forc016</strain>
    </source>
</reference>